<dbReference type="AlphaFoldDB" id="A0A395VBV1"/>
<keyword evidence="4 8" id="KW-0762">Sugar transport</keyword>
<feature type="transmembrane region" description="Helical" evidence="9">
    <location>
        <begin position="343"/>
        <end position="363"/>
    </location>
</feature>
<evidence type="ECO:0000313" key="11">
    <source>
        <dbReference type="EMBL" id="RGS40814.1"/>
    </source>
</evidence>
<feature type="transmembrane region" description="Helical" evidence="9">
    <location>
        <begin position="199"/>
        <end position="219"/>
    </location>
</feature>
<evidence type="ECO:0000256" key="6">
    <source>
        <dbReference type="ARBA" id="ARBA00022989"/>
    </source>
</evidence>
<protein>
    <recommendedName>
        <fullName evidence="8">Permease IIC component</fullName>
    </recommendedName>
</protein>
<dbReference type="GO" id="GO:0009401">
    <property type="term" value="P:phosphoenolpyruvate-dependent sugar phosphotransferase system"/>
    <property type="evidence" value="ECO:0007669"/>
    <property type="project" value="InterPro"/>
</dbReference>
<keyword evidence="2 8" id="KW-0813">Transport</keyword>
<keyword evidence="3 8" id="KW-1003">Cell membrane</keyword>
<sequence length="420" mass="46695">MKFYMKLQDWLAGPFSQKMQKFMQNPYMHALQVCFTIILPMIMVGSLASLVNTFRNFAPWLPDLSLINSFSFGLISIFMAFLIPYTIMESKKLQKQKMITGFASVSALIALANPQYVDGNLVINSGYVGTGGMTVAMVMGLVIGWLFSAYFKHGLFKKDSSLPSVVVVWFESILIIFVLILVCIIIGQNVDLFSLLEKVFSPLAAIGNTYLGFLLFYMIMALCYCCGLSAWTVWPIVCALYLTNIAANAAAVAAGQAPVYIATDELVFMGWCCLGGLGCTLPLNILMIRSRSKKISTIGKAAIASSIFNINEPVMYGLPVVLNPVMMLGYMTVSFVVPTITYIVFKLGLVSIPAVAMMMNFLPQPISTFMVNSDFRGIILWAVLFVLTYLIYLPFFKVYEKQELESEQEVNTLRKEEKNG</sequence>
<evidence type="ECO:0000256" key="8">
    <source>
        <dbReference type="PIRNR" id="PIRNR006351"/>
    </source>
</evidence>
<dbReference type="InterPro" id="IPR003352">
    <property type="entry name" value="PTS_EIIC"/>
</dbReference>
<dbReference type="EMBL" id="QRVL01000005">
    <property type="protein sequence ID" value="RGS40814.1"/>
    <property type="molecule type" value="Genomic_DNA"/>
</dbReference>
<evidence type="ECO:0000259" key="10">
    <source>
        <dbReference type="PROSITE" id="PS51105"/>
    </source>
</evidence>
<dbReference type="PIRSF" id="PIRSF006351">
    <property type="entry name" value="PTS_EIIC-Cellobiose"/>
    <property type="match status" value="1"/>
</dbReference>
<dbReference type="InterPro" id="IPR004796">
    <property type="entry name" value="PTS_IIC_cello"/>
</dbReference>
<dbReference type="PROSITE" id="PS51105">
    <property type="entry name" value="PTS_EIIC_TYPE_3"/>
    <property type="match status" value="1"/>
</dbReference>
<feature type="transmembrane region" description="Helical" evidence="9">
    <location>
        <begin position="231"/>
        <end position="254"/>
    </location>
</feature>
<keyword evidence="7 8" id="KW-0472">Membrane</keyword>
<evidence type="ECO:0000256" key="4">
    <source>
        <dbReference type="ARBA" id="ARBA00022597"/>
    </source>
</evidence>
<keyword evidence="6 9" id="KW-1133">Transmembrane helix</keyword>
<comment type="subcellular location">
    <subcellularLocation>
        <location evidence="1">Cell membrane</location>
        <topology evidence="1">Multi-pass membrane protein</topology>
    </subcellularLocation>
</comment>
<dbReference type="PANTHER" id="PTHR33989">
    <property type="match status" value="1"/>
</dbReference>
<feature type="transmembrane region" description="Helical" evidence="9">
    <location>
        <begin position="70"/>
        <end position="87"/>
    </location>
</feature>
<dbReference type="RefSeq" id="WP_118097296.1">
    <property type="nucleotide sequence ID" value="NZ_CAUBGO010000020.1"/>
</dbReference>
<evidence type="ECO:0000256" key="9">
    <source>
        <dbReference type="SAM" id="Phobius"/>
    </source>
</evidence>
<organism evidence="11 12">
    <name type="scientific">Roseburia hominis</name>
    <dbReference type="NCBI Taxonomy" id="301301"/>
    <lineage>
        <taxon>Bacteria</taxon>
        <taxon>Bacillati</taxon>
        <taxon>Bacillota</taxon>
        <taxon>Clostridia</taxon>
        <taxon>Lachnospirales</taxon>
        <taxon>Lachnospiraceae</taxon>
        <taxon>Roseburia</taxon>
    </lineage>
</organism>
<evidence type="ECO:0000256" key="3">
    <source>
        <dbReference type="ARBA" id="ARBA00022475"/>
    </source>
</evidence>
<feature type="domain" description="PTS EIIC type-3" evidence="10">
    <location>
        <begin position="7"/>
        <end position="395"/>
    </location>
</feature>
<evidence type="ECO:0000256" key="5">
    <source>
        <dbReference type="ARBA" id="ARBA00022692"/>
    </source>
</evidence>
<evidence type="ECO:0000256" key="2">
    <source>
        <dbReference type="ARBA" id="ARBA00022448"/>
    </source>
</evidence>
<evidence type="ECO:0000313" key="12">
    <source>
        <dbReference type="Proteomes" id="UP000266172"/>
    </source>
</evidence>
<feature type="transmembrane region" description="Helical" evidence="9">
    <location>
        <begin position="27"/>
        <end position="50"/>
    </location>
</feature>
<comment type="caution">
    <text evidence="11">The sequence shown here is derived from an EMBL/GenBank/DDBJ whole genome shotgun (WGS) entry which is preliminary data.</text>
</comment>
<dbReference type="GO" id="GO:0005886">
    <property type="term" value="C:plasma membrane"/>
    <property type="evidence" value="ECO:0007669"/>
    <property type="project" value="UniProtKB-SubCell"/>
</dbReference>
<dbReference type="Pfam" id="PF02378">
    <property type="entry name" value="PTS_EIIC"/>
    <property type="match status" value="1"/>
</dbReference>
<name>A0A395VBV1_9FIRM</name>
<accession>A0A395VBV1</accession>
<feature type="transmembrane region" description="Helical" evidence="9">
    <location>
        <begin position="128"/>
        <end position="150"/>
    </location>
</feature>
<comment type="function">
    <text evidence="8">The phosphoenolpyruvate-dependent sugar phosphotransferase system (PTS), a major carbohydrate active -transport system, catalyzes the phosphorylation of incoming sugar substrates concomitant with their translocation across the cell membrane.</text>
</comment>
<dbReference type="InterPro" id="IPR051088">
    <property type="entry name" value="PTS_Sugar-EIIC/EIIB"/>
</dbReference>
<dbReference type="PANTHER" id="PTHR33989:SF4">
    <property type="entry name" value="PTS SYSTEM N,N'-DIACETYLCHITOBIOSE-SPECIFIC EIIC COMPONENT"/>
    <property type="match status" value="1"/>
</dbReference>
<evidence type="ECO:0000256" key="7">
    <source>
        <dbReference type="ARBA" id="ARBA00023136"/>
    </source>
</evidence>
<gene>
    <name evidence="11" type="ORF">DWX93_08535</name>
</gene>
<feature type="transmembrane region" description="Helical" evidence="9">
    <location>
        <begin position="162"/>
        <end position="187"/>
    </location>
</feature>
<proteinExistence type="predicted"/>
<dbReference type="GO" id="GO:1902815">
    <property type="term" value="P:N,N'-diacetylchitobiose import"/>
    <property type="evidence" value="ECO:0007669"/>
    <property type="project" value="TreeGrafter"/>
</dbReference>
<keyword evidence="5 9" id="KW-0812">Transmembrane</keyword>
<feature type="transmembrane region" description="Helical" evidence="9">
    <location>
        <begin position="266"/>
        <end position="286"/>
    </location>
</feature>
<feature type="transmembrane region" description="Helical" evidence="9">
    <location>
        <begin position="375"/>
        <end position="395"/>
    </location>
</feature>
<dbReference type="GO" id="GO:0008982">
    <property type="term" value="F:protein-N(PI)-phosphohistidine-sugar phosphotransferase activity"/>
    <property type="evidence" value="ECO:0007669"/>
    <property type="project" value="UniProtKB-UniRule"/>
</dbReference>
<dbReference type="InterPro" id="IPR004501">
    <property type="entry name" value="PTS_EIIC_3"/>
</dbReference>
<evidence type="ECO:0000256" key="1">
    <source>
        <dbReference type="ARBA" id="ARBA00004651"/>
    </source>
</evidence>
<dbReference type="Proteomes" id="UP000266172">
    <property type="component" value="Unassembled WGS sequence"/>
</dbReference>
<reference evidence="11 12" key="1">
    <citation type="submission" date="2018-08" db="EMBL/GenBank/DDBJ databases">
        <title>A genome reference for cultivated species of the human gut microbiota.</title>
        <authorList>
            <person name="Zou Y."/>
            <person name="Xue W."/>
            <person name="Luo G."/>
        </authorList>
    </citation>
    <scope>NUCLEOTIDE SEQUENCE [LARGE SCALE GENOMIC DNA]</scope>
    <source>
        <strain evidence="11 12">AF22-12AC</strain>
    </source>
</reference>
<feature type="transmembrane region" description="Helical" evidence="9">
    <location>
        <begin position="314"/>
        <end position="337"/>
    </location>
</feature>